<dbReference type="RefSeq" id="WP_065611788.1">
    <property type="nucleotide sequence ID" value="NZ_CAWMPN010000020.1"/>
</dbReference>
<accession>A0A1B9NW35</accession>
<protein>
    <recommendedName>
        <fullName evidence="3">DUF2971 domain-containing protein</fullName>
    </recommendedName>
</protein>
<sequence length="293" mass="33653">MGLYKYISFSNLKYLLDGTIRFTQPKAFNDPFELLPEIYLVDDIKGFSLDVTAPQREGSPARLADDFESKNCNDIAARDVLNGVNDLIGILCLSKNPNSLLMWSHYADEYKGAVVEFDDTHEFFTGLFPVSYEQNRPKIDFSLLQDSSEHIRLSELCYKPKEWEYENEVRIARNLNDCKSNGHFNGFDVHVMDIPLECIKTITMGERMPIENQKYIFGKICNTNIALGLAAISNWGYNFRPEQIKYDCPLSEMSPQMSPRTAHLFKDLKGDFGDIARWMIEKHPMASMVNKTL</sequence>
<dbReference type="STRING" id="688.A6E04_16805"/>
<dbReference type="Pfam" id="PF11185">
    <property type="entry name" value="DUF2971"/>
    <property type="match status" value="1"/>
</dbReference>
<name>A0A1B9NW35_ALILO</name>
<dbReference type="EMBL" id="MAJU01000020">
    <property type="protein sequence ID" value="OCH19266.1"/>
    <property type="molecule type" value="Genomic_DNA"/>
</dbReference>
<dbReference type="AlphaFoldDB" id="A0A1B9NW35"/>
<comment type="caution">
    <text evidence="1">The sequence shown here is derived from an EMBL/GenBank/DDBJ whole genome shotgun (WGS) entry which is preliminary data.</text>
</comment>
<proteinExistence type="predicted"/>
<dbReference type="OrthoDB" id="4119964at2"/>
<evidence type="ECO:0000313" key="2">
    <source>
        <dbReference type="Proteomes" id="UP000093523"/>
    </source>
</evidence>
<reference evidence="1 2" key="1">
    <citation type="submission" date="2016-06" db="EMBL/GenBank/DDBJ databases">
        <authorList>
            <person name="Kjaerup R.B."/>
            <person name="Dalgaard T.S."/>
            <person name="Juul-Madsen H.R."/>
        </authorList>
    </citation>
    <scope>NUCLEOTIDE SEQUENCE [LARGE SCALE GENOMIC DNA]</scope>
    <source>
        <strain evidence="1 2">1S159</strain>
    </source>
</reference>
<dbReference type="Proteomes" id="UP000093523">
    <property type="component" value="Unassembled WGS sequence"/>
</dbReference>
<dbReference type="InterPro" id="IPR021352">
    <property type="entry name" value="DUF2971"/>
</dbReference>
<gene>
    <name evidence="1" type="ORF">A6E04_16805</name>
</gene>
<evidence type="ECO:0008006" key="3">
    <source>
        <dbReference type="Google" id="ProtNLM"/>
    </source>
</evidence>
<organism evidence="1 2">
    <name type="scientific">Aliivibrio logei</name>
    <name type="common">Vibrio logei</name>
    <dbReference type="NCBI Taxonomy" id="688"/>
    <lineage>
        <taxon>Bacteria</taxon>
        <taxon>Pseudomonadati</taxon>
        <taxon>Pseudomonadota</taxon>
        <taxon>Gammaproteobacteria</taxon>
        <taxon>Vibrionales</taxon>
        <taxon>Vibrionaceae</taxon>
        <taxon>Aliivibrio</taxon>
    </lineage>
</organism>
<evidence type="ECO:0000313" key="1">
    <source>
        <dbReference type="EMBL" id="OCH19266.1"/>
    </source>
</evidence>